<evidence type="ECO:0000313" key="9">
    <source>
        <dbReference type="Proteomes" id="UP000074914"/>
    </source>
</evidence>
<evidence type="ECO:0000256" key="6">
    <source>
        <dbReference type="HAMAP-Rule" id="MF_01186"/>
    </source>
</evidence>
<keyword evidence="1 6" id="KW-0732">Signal</keyword>
<evidence type="ECO:0000256" key="7">
    <source>
        <dbReference type="SAM" id="MobiDB-lite"/>
    </source>
</evidence>
<dbReference type="HAMAP" id="MF_01186">
    <property type="entry name" value="LPS_assembly_LptE"/>
    <property type="match status" value="1"/>
</dbReference>
<proteinExistence type="inferred from homology"/>
<organism evidence="8 9">
    <name type="scientific">Collimonas pratensis</name>
    <dbReference type="NCBI Taxonomy" id="279113"/>
    <lineage>
        <taxon>Bacteria</taxon>
        <taxon>Pseudomonadati</taxon>
        <taxon>Pseudomonadota</taxon>
        <taxon>Betaproteobacteria</taxon>
        <taxon>Burkholderiales</taxon>
        <taxon>Oxalobacteraceae</taxon>
        <taxon>Collimonas</taxon>
    </lineage>
</organism>
<keyword evidence="2 6" id="KW-0472">Membrane</keyword>
<dbReference type="PROSITE" id="PS51257">
    <property type="entry name" value="PROKAR_LIPOPROTEIN"/>
    <property type="match status" value="1"/>
</dbReference>
<dbReference type="RefSeq" id="WP_082807243.1">
    <property type="nucleotide sequence ID" value="NZ_CP013236.1"/>
</dbReference>
<dbReference type="PANTHER" id="PTHR38098">
    <property type="entry name" value="LPS-ASSEMBLY LIPOPROTEIN LPTE"/>
    <property type="match status" value="1"/>
</dbReference>
<evidence type="ECO:0000256" key="5">
    <source>
        <dbReference type="ARBA" id="ARBA00023288"/>
    </source>
</evidence>
<dbReference type="Pfam" id="PF04390">
    <property type="entry name" value="LptE"/>
    <property type="match status" value="1"/>
</dbReference>
<comment type="subcellular location">
    <subcellularLocation>
        <location evidence="6">Cell outer membrane</location>
        <topology evidence="6">Lipid-anchor</topology>
    </subcellularLocation>
</comment>
<keyword evidence="4 6" id="KW-0998">Cell outer membrane</keyword>
<evidence type="ECO:0000256" key="2">
    <source>
        <dbReference type="ARBA" id="ARBA00023136"/>
    </source>
</evidence>
<feature type="region of interest" description="Disordered" evidence="7">
    <location>
        <begin position="176"/>
        <end position="210"/>
    </location>
</feature>
<dbReference type="EMBL" id="CP013236">
    <property type="protein sequence ID" value="AMP16857.1"/>
    <property type="molecule type" value="Genomic_DNA"/>
</dbReference>
<keyword evidence="8" id="KW-0812">Transmembrane</keyword>
<comment type="function">
    <text evidence="6">Together with LptD, is involved in the assembly of lipopolysaccharide (LPS) at the surface of the outer membrane. Required for the proper assembly of LptD. Binds LPS and may serve as the LPS recognition site at the outer membrane.</text>
</comment>
<evidence type="ECO:0000256" key="4">
    <source>
        <dbReference type="ARBA" id="ARBA00023237"/>
    </source>
</evidence>
<protein>
    <recommendedName>
        <fullName evidence="6">LPS-assembly lipoprotein LptE</fullName>
    </recommendedName>
</protein>
<comment type="subunit">
    <text evidence="6">Component of the lipopolysaccharide transport and assembly complex. Interacts with LptD.</text>
</comment>
<accession>A0ABN4MFG5</accession>
<dbReference type="Gene3D" id="3.30.160.150">
    <property type="entry name" value="Lipoprotein like domain"/>
    <property type="match status" value="1"/>
</dbReference>
<keyword evidence="3 6" id="KW-0564">Palmitate</keyword>
<dbReference type="InterPro" id="IPR007485">
    <property type="entry name" value="LPS_assembly_LptE"/>
</dbReference>
<keyword evidence="9" id="KW-1185">Reference proteome</keyword>
<evidence type="ECO:0000313" key="8">
    <source>
        <dbReference type="EMBL" id="AMP16857.1"/>
    </source>
</evidence>
<gene>
    <name evidence="6" type="primary">lptE</name>
    <name evidence="8" type="ORF">CPter291_4637</name>
</gene>
<comment type="similarity">
    <text evidence="6">Belongs to the LptE lipoprotein family.</text>
</comment>
<sequence>MLNRMSLPMPVSRNWLRWPVVLLISAMLCACGFHLRGSANLAFSSIYMTFAPTSPLGIELKRNIIASGNTKVLPKADGAEVTLGVLSETREKVILTLNSSGRPSEYMLYYRLTFQVTDAQGKQLLAPTLITLKRDISYNSSQELSKDAEEVLLYRDMQSDMVQQILRRLAAIKMAQPTQPETTPSTVPAATPAATPAVTPPAAPAAAPAK</sequence>
<dbReference type="PANTHER" id="PTHR38098:SF1">
    <property type="entry name" value="LPS-ASSEMBLY LIPOPROTEIN LPTE"/>
    <property type="match status" value="1"/>
</dbReference>
<keyword evidence="5 6" id="KW-0449">Lipoprotein</keyword>
<name>A0ABN4MFG5_9BURK</name>
<reference evidence="8 9" key="1">
    <citation type="submission" date="2015-11" db="EMBL/GenBank/DDBJ databases">
        <title>Exploring the genomic traits of fungus-feeding bacterial genus Collimonas.</title>
        <authorList>
            <person name="Song C."/>
            <person name="Schmidt R."/>
            <person name="de Jager V."/>
            <person name="Krzyzanowska D."/>
            <person name="Jongedijk E."/>
            <person name="Cankar K."/>
            <person name="Beekwilder J."/>
            <person name="van Veen A."/>
            <person name="de Boer W."/>
            <person name="van Veen J.A."/>
            <person name="Garbeva P."/>
        </authorList>
    </citation>
    <scope>NUCLEOTIDE SEQUENCE [LARGE SCALE GENOMIC DNA]</scope>
    <source>
        <strain evidence="8 9">Ter291</strain>
    </source>
</reference>
<evidence type="ECO:0000256" key="1">
    <source>
        <dbReference type="ARBA" id="ARBA00022729"/>
    </source>
</evidence>
<evidence type="ECO:0000256" key="3">
    <source>
        <dbReference type="ARBA" id="ARBA00023139"/>
    </source>
</evidence>
<dbReference type="Proteomes" id="UP000074914">
    <property type="component" value="Chromosome"/>
</dbReference>
<feature type="compositionally biased region" description="Low complexity" evidence="7">
    <location>
        <begin position="182"/>
        <end position="197"/>
    </location>
</feature>